<evidence type="ECO:0000313" key="2">
    <source>
        <dbReference type="Proteomes" id="UP000785679"/>
    </source>
</evidence>
<reference evidence="1" key="1">
    <citation type="submission" date="2019-06" db="EMBL/GenBank/DDBJ databases">
        <authorList>
            <person name="Zheng W."/>
        </authorList>
    </citation>
    <scope>NUCLEOTIDE SEQUENCE</scope>
    <source>
        <strain evidence="1">QDHG01</strain>
    </source>
</reference>
<organism evidence="1 2">
    <name type="scientific">Halteria grandinella</name>
    <dbReference type="NCBI Taxonomy" id="5974"/>
    <lineage>
        <taxon>Eukaryota</taxon>
        <taxon>Sar</taxon>
        <taxon>Alveolata</taxon>
        <taxon>Ciliophora</taxon>
        <taxon>Intramacronucleata</taxon>
        <taxon>Spirotrichea</taxon>
        <taxon>Stichotrichia</taxon>
        <taxon>Sporadotrichida</taxon>
        <taxon>Halteriidae</taxon>
        <taxon>Halteria</taxon>
    </lineage>
</organism>
<sequence>MVFQFRGRQYNKGNYTLQITLTDEFGNSSHSSFTLRINEYQINTVTQALTASLLNSSPPDFVTPLTTALTIEEGKSEQIKFPQIKDPDGDQFDCSVNLGSAMPFVTYKDQALTISPTQASDTPFSVNILLKDKNQYTPKSNKYRIEITVTAKKVNTTNSTSSEYYIQEGEASVDSNYQQGENKHSSQEKTVAKLKLVEVTNVGRARIKVNAKSKEKMMQLISRQTFAIKMEAGEVIEDVPFSIESRASNQLVLELKFNNPERVSSSQNFDKLTITTIRQIQIITPQFQETLPVGITLVTFIPPQISEAAASQLVLIQKSGDYASYALVSSNLLLNIFLQALQILSLIQLWHPFVLVRAAE</sequence>
<name>A0A8J8P7N6_HALGN</name>
<gene>
    <name evidence="1" type="ORF">FGO68_gene10151</name>
</gene>
<dbReference type="AlphaFoldDB" id="A0A8J8P7N6"/>
<dbReference type="EMBL" id="RRYP01000498">
    <property type="protein sequence ID" value="TNV87325.1"/>
    <property type="molecule type" value="Genomic_DNA"/>
</dbReference>
<protein>
    <submittedName>
        <fullName evidence="1">Uncharacterized protein</fullName>
    </submittedName>
</protein>
<keyword evidence="2" id="KW-1185">Reference proteome</keyword>
<accession>A0A8J8P7N6</accession>
<dbReference type="Proteomes" id="UP000785679">
    <property type="component" value="Unassembled WGS sequence"/>
</dbReference>
<proteinExistence type="predicted"/>
<evidence type="ECO:0000313" key="1">
    <source>
        <dbReference type="EMBL" id="TNV87325.1"/>
    </source>
</evidence>
<comment type="caution">
    <text evidence="1">The sequence shown here is derived from an EMBL/GenBank/DDBJ whole genome shotgun (WGS) entry which is preliminary data.</text>
</comment>